<dbReference type="EMBL" id="MRCA01000030">
    <property type="protein sequence ID" value="OKH10819.1"/>
    <property type="molecule type" value="Genomic_DNA"/>
</dbReference>
<dbReference type="Proteomes" id="UP000186391">
    <property type="component" value="Unassembled WGS sequence"/>
</dbReference>
<reference evidence="1 2" key="1">
    <citation type="submission" date="2016-11" db="EMBL/GenBank/DDBJ databases">
        <title>Draft Genome Sequences of Nine Cyanobacterial Strains from Diverse Habitats.</title>
        <authorList>
            <person name="Zhu T."/>
            <person name="Hou S."/>
            <person name="Lu X."/>
            <person name="Hess W.R."/>
        </authorList>
    </citation>
    <scope>NUCLEOTIDE SEQUENCE [LARGE SCALE GENOMIC DNA]</scope>
    <source>
        <strain evidence="1 2">NIES-592</strain>
    </source>
</reference>
<keyword evidence="2" id="KW-1185">Reference proteome</keyword>
<accession>A0A1U7GSM4</accession>
<proteinExistence type="predicted"/>
<organism evidence="1 2">
    <name type="scientific">Fischerella major NIES-592</name>
    <dbReference type="NCBI Taxonomy" id="210994"/>
    <lineage>
        <taxon>Bacteria</taxon>
        <taxon>Bacillati</taxon>
        <taxon>Cyanobacteriota</taxon>
        <taxon>Cyanophyceae</taxon>
        <taxon>Nostocales</taxon>
        <taxon>Hapalosiphonaceae</taxon>
        <taxon>Fischerella</taxon>
    </lineage>
</organism>
<name>A0A1U7GSM4_9CYAN</name>
<evidence type="ECO:0000313" key="1">
    <source>
        <dbReference type="EMBL" id="OKH10819.1"/>
    </source>
</evidence>
<dbReference type="AlphaFoldDB" id="A0A1U7GSM4"/>
<sequence length="93" mass="10858">MGGLVEFKNFPTFIMHYDDSAAADADARDNYIDGQYDALALLSPQSQDYYYLQGWHETKRKLANGELCQQFEQVQAEIEASKNWTYSEDWEEF</sequence>
<gene>
    <name evidence="1" type="ORF">NIES592_23870</name>
</gene>
<comment type="caution">
    <text evidence="1">The sequence shown here is derived from an EMBL/GenBank/DDBJ whole genome shotgun (WGS) entry which is preliminary data.</text>
</comment>
<evidence type="ECO:0000313" key="2">
    <source>
        <dbReference type="Proteomes" id="UP000186391"/>
    </source>
</evidence>
<protein>
    <submittedName>
        <fullName evidence="1">Uncharacterized protein</fullName>
    </submittedName>
</protein>